<reference evidence="2 3" key="1">
    <citation type="submission" date="2019-09" db="EMBL/GenBank/DDBJ databases">
        <authorList>
            <person name="Chandra G."/>
            <person name="Truman W A."/>
        </authorList>
    </citation>
    <scope>NUCLEOTIDE SEQUENCE [LARGE SCALE GENOMIC DNA]</scope>
    <source>
        <strain evidence="2">PS712</strain>
    </source>
</reference>
<dbReference type="Proteomes" id="UP000326018">
    <property type="component" value="Unassembled WGS sequence"/>
</dbReference>
<dbReference type="EMBL" id="CABVIB010000046">
    <property type="protein sequence ID" value="VVO37835.1"/>
    <property type="molecule type" value="Genomic_DNA"/>
</dbReference>
<evidence type="ECO:0000313" key="2">
    <source>
        <dbReference type="EMBL" id="VVO37835.1"/>
    </source>
</evidence>
<organism evidence="2 3">
    <name type="scientific">Pseudomonas fluorescens</name>
    <dbReference type="NCBI Taxonomy" id="294"/>
    <lineage>
        <taxon>Bacteria</taxon>
        <taxon>Pseudomonadati</taxon>
        <taxon>Pseudomonadota</taxon>
        <taxon>Gammaproteobacteria</taxon>
        <taxon>Pseudomonadales</taxon>
        <taxon>Pseudomonadaceae</taxon>
        <taxon>Pseudomonas</taxon>
    </lineage>
</organism>
<dbReference type="RefSeq" id="WP_150705198.1">
    <property type="nucleotide sequence ID" value="NZ_CABVIB010000046.1"/>
</dbReference>
<gene>
    <name evidence="2" type="ORF">PS712_05556</name>
</gene>
<evidence type="ECO:0000256" key="1">
    <source>
        <dbReference type="SAM" id="MobiDB-lite"/>
    </source>
</evidence>
<protein>
    <submittedName>
        <fullName evidence="2">Uncharacterized protein</fullName>
    </submittedName>
</protein>
<name>A0A5E7FET8_PSEFL</name>
<evidence type="ECO:0000313" key="3">
    <source>
        <dbReference type="Proteomes" id="UP000326018"/>
    </source>
</evidence>
<feature type="compositionally biased region" description="Basic and acidic residues" evidence="1">
    <location>
        <begin position="13"/>
        <end position="26"/>
    </location>
</feature>
<sequence length="96" mass="10552">MEIDESAPGNKSQQRETRTTDNETGHDSGWNDYEVPLPPDDESPVDEDMADAETTHSEAGRNGHVDDPDADPQMNEQDEDEREQRGVPASDPESGA</sequence>
<dbReference type="AlphaFoldDB" id="A0A5E7FET8"/>
<feature type="compositionally biased region" description="Acidic residues" evidence="1">
    <location>
        <begin position="39"/>
        <end position="51"/>
    </location>
</feature>
<feature type="region of interest" description="Disordered" evidence="1">
    <location>
        <begin position="1"/>
        <end position="96"/>
    </location>
</feature>
<proteinExistence type="predicted"/>
<dbReference type="OrthoDB" id="7031491at2"/>
<feature type="compositionally biased region" description="Basic and acidic residues" evidence="1">
    <location>
        <begin position="53"/>
        <end position="67"/>
    </location>
</feature>
<accession>A0A5E7FET8</accession>